<accession>A0ABR4CAJ4</accession>
<name>A0ABR4CAJ4_9HELO</name>
<feature type="region of interest" description="Disordered" evidence="7">
    <location>
        <begin position="46"/>
        <end position="125"/>
    </location>
</feature>
<evidence type="ECO:0000256" key="6">
    <source>
        <dbReference type="ARBA" id="ARBA00023163"/>
    </source>
</evidence>
<dbReference type="InterPro" id="IPR019135">
    <property type="entry name" value="Polycomb_protein_VEFS-Box"/>
</dbReference>
<gene>
    <name evidence="9" type="ORF">VTL71DRAFT_2759</name>
</gene>
<feature type="non-terminal residue" evidence="9">
    <location>
        <position position="850"/>
    </location>
</feature>
<evidence type="ECO:0000313" key="9">
    <source>
        <dbReference type="EMBL" id="KAL2066687.1"/>
    </source>
</evidence>
<proteinExistence type="inferred from homology"/>
<feature type="domain" description="Polycomb protein VEFS-Box" evidence="8">
    <location>
        <begin position="650"/>
        <end position="751"/>
    </location>
</feature>
<dbReference type="Pfam" id="PF09733">
    <property type="entry name" value="VEFS-Box"/>
    <property type="match status" value="1"/>
</dbReference>
<evidence type="ECO:0000256" key="2">
    <source>
        <dbReference type="ARBA" id="ARBA00022723"/>
    </source>
</evidence>
<evidence type="ECO:0000313" key="10">
    <source>
        <dbReference type="Proteomes" id="UP001595075"/>
    </source>
</evidence>
<dbReference type="Proteomes" id="UP001595075">
    <property type="component" value="Unassembled WGS sequence"/>
</dbReference>
<feature type="region of interest" description="Disordered" evidence="7">
    <location>
        <begin position="592"/>
        <end position="618"/>
    </location>
</feature>
<feature type="compositionally biased region" description="Low complexity" evidence="7">
    <location>
        <begin position="592"/>
        <end position="606"/>
    </location>
</feature>
<comment type="similarity">
    <text evidence="1">Belongs to the VEFS (VRN2-EMF2-FIS2-SU(Z)12) family.</text>
</comment>
<evidence type="ECO:0000256" key="4">
    <source>
        <dbReference type="ARBA" id="ARBA00022833"/>
    </source>
</evidence>
<evidence type="ECO:0000256" key="3">
    <source>
        <dbReference type="ARBA" id="ARBA00022771"/>
    </source>
</evidence>
<keyword evidence="2" id="KW-0479">Metal-binding</keyword>
<keyword evidence="6" id="KW-0804">Transcription</keyword>
<comment type="caution">
    <text evidence="9">The sequence shown here is derived from an EMBL/GenBank/DDBJ whole genome shotgun (WGS) entry which is preliminary data.</text>
</comment>
<evidence type="ECO:0000256" key="1">
    <source>
        <dbReference type="ARBA" id="ARBA00007416"/>
    </source>
</evidence>
<protein>
    <recommendedName>
        <fullName evidence="8">Polycomb protein VEFS-Box domain-containing protein</fullName>
    </recommendedName>
</protein>
<organism evidence="9 10">
    <name type="scientific">Oculimacula yallundae</name>
    <dbReference type="NCBI Taxonomy" id="86028"/>
    <lineage>
        <taxon>Eukaryota</taxon>
        <taxon>Fungi</taxon>
        <taxon>Dikarya</taxon>
        <taxon>Ascomycota</taxon>
        <taxon>Pezizomycotina</taxon>
        <taxon>Leotiomycetes</taxon>
        <taxon>Helotiales</taxon>
        <taxon>Ploettnerulaceae</taxon>
        <taxon>Oculimacula</taxon>
    </lineage>
</organism>
<feature type="region of interest" description="Disordered" evidence="7">
    <location>
        <begin position="368"/>
        <end position="421"/>
    </location>
</feature>
<dbReference type="PANTHER" id="PTHR22597">
    <property type="entry name" value="POLYCOMB GROUP PROTEIN"/>
    <property type="match status" value="1"/>
</dbReference>
<sequence length="850" mass="96856">MAPNKEVGDAALFVYNLLHTTNSRRPYLRRNVREVLEALTMGNTLSSLKSSIGPKAQDETALYDEEDEQHRPAKRRKLSLSREAPVSFDSDTAGYRRPLSHVSNGSRRNSSSSKPDPIKPVNFYGTSQPVGWSADQYARPRLSKPRKPIDECLPEMPVDFSEAMRVNIFQINAEHDEPPASADWGQIADINCKCSVAIYYAKNDKSPGDVRPQDFEELCKINKSCIYRIEIGPDGEASRDIILAEPFIFTPDNFYTLRKPAGQPDRFGFADRYQIKVFIQPKETSELWPAMRMASASGSMPAVDVRDGEDAPREEICFYAKTNPWFPAHRHSRCDLYTKYKTKTQRIGFSLHMQIEWTLPNRLNDHAFRRSGSRLPPPSAQQFPKSPRKMEDPLPSLETPRKVDEPLPPESPGEGRAARRRAGVVTYNLKALSSMAQGKSPRRARVQKTEREEHILEDGEVTVTYCFGKAEAAETGIKRETTISGLKCPFCLSQNRSLDELRLHLSTDHSAYKFHLRRPKPPRITFFVELAKSRRSGTFAIEDRSRILQMGQPMSLFDLDKHLNGDESWTRSRTGALHNKWPVHLLESHLMNSSRSSSSDGTRKSSPNTPHDADDLMDVDKSMDFDYDEPQAARKQRKIHYVPKIAHPLFDSVTKGLLTPGEVLATSDDDTDESWLHQHRRDAINDFTDIPPEEKEYINRFNPFICEERLTSMEFLPDAIVRFVMANKEWIMAKASRRMEFYKHMDSFILRGNLDEELVMRCRRILNEVSKAKGEEEDGDAKKDVDMGEVERPVSLIRGLHACICGNVTTPPNRVVCRGTKCPARFYCRSCAQGFQRPITGQWKCPSCFS</sequence>
<keyword evidence="5" id="KW-0805">Transcription regulation</keyword>
<keyword evidence="10" id="KW-1185">Reference proteome</keyword>
<keyword evidence="4" id="KW-0862">Zinc</keyword>
<dbReference type="PANTHER" id="PTHR22597:SF0">
    <property type="entry name" value="POLYCOMB PROTEIN SUZ12"/>
    <property type="match status" value="1"/>
</dbReference>
<feature type="compositionally biased region" description="Low complexity" evidence="7">
    <location>
        <begin position="103"/>
        <end position="113"/>
    </location>
</feature>
<dbReference type="CDD" id="cd21552">
    <property type="entry name" value="VEFS-box_ctSUZ12-like"/>
    <property type="match status" value="1"/>
</dbReference>
<reference evidence="9 10" key="1">
    <citation type="journal article" date="2024" name="Commun. Biol.">
        <title>Comparative genomic analysis of thermophilic fungi reveals convergent evolutionary adaptations and gene losses.</title>
        <authorList>
            <person name="Steindorff A.S."/>
            <person name="Aguilar-Pontes M.V."/>
            <person name="Robinson A.J."/>
            <person name="Andreopoulos B."/>
            <person name="LaButti K."/>
            <person name="Kuo A."/>
            <person name="Mondo S."/>
            <person name="Riley R."/>
            <person name="Otillar R."/>
            <person name="Haridas S."/>
            <person name="Lipzen A."/>
            <person name="Grimwood J."/>
            <person name="Schmutz J."/>
            <person name="Clum A."/>
            <person name="Reid I.D."/>
            <person name="Moisan M.C."/>
            <person name="Butler G."/>
            <person name="Nguyen T.T.M."/>
            <person name="Dewar K."/>
            <person name="Conant G."/>
            <person name="Drula E."/>
            <person name="Henrissat B."/>
            <person name="Hansel C."/>
            <person name="Singer S."/>
            <person name="Hutchinson M.I."/>
            <person name="de Vries R.P."/>
            <person name="Natvig D.O."/>
            <person name="Powell A.J."/>
            <person name="Tsang A."/>
            <person name="Grigoriev I.V."/>
        </authorList>
    </citation>
    <scope>NUCLEOTIDE SEQUENCE [LARGE SCALE GENOMIC DNA]</scope>
    <source>
        <strain evidence="9 10">CBS 494.80</strain>
    </source>
</reference>
<evidence type="ECO:0000259" key="8">
    <source>
        <dbReference type="Pfam" id="PF09733"/>
    </source>
</evidence>
<evidence type="ECO:0000256" key="7">
    <source>
        <dbReference type="SAM" id="MobiDB-lite"/>
    </source>
</evidence>
<evidence type="ECO:0000256" key="5">
    <source>
        <dbReference type="ARBA" id="ARBA00023015"/>
    </source>
</evidence>
<keyword evidence="3" id="KW-0863">Zinc-finger</keyword>
<dbReference type="EMBL" id="JAZHXI010000011">
    <property type="protein sequence ID" value="KAL2066687.1"/>
    <property type="molecule type" value="Genomic_DNA"/>
</dbReference>